<sequence length="364" mass="39356">MEKFKAYHGLPGKESHGYSGLIQVSGGPFRSENDFINATREAGSTEVEDLQDSKSTGVSRGRKFISPEGKWQDAAHTYLHPRPQGGRHPNIHVLVESQVLKVIFDGGRACAVETVKAKKLVVLSCGTLTTPSILERSGVGNLKVLKQAGISASPIADLTPNETTDEIHSGQADIPALLASKAGYFSYLSRHITGPDLDDSLEFKTGYLTNKHDLDLKAQVWAYKVQRDTARRMAINQGELPYRNPVFPSGSNASYAMDAVGDNAPSSASKPKKNIEYLAEDDAIIEEWIRKTLTTCWHGIGTCKMAPREQLGVVDNSLGVYGVTGLKIADLSIVPENVCSNTMSTALAIGEKAADIFIRELGLA</sequence>
<gene>
    <name evidence="1" type="ORF">F4820DRAFT_461497</name>
</gene>
<name>A0ACB9YN96_9PEZI</name>
<comment type="caution">
    <text evidence="1">The sequence shown here is derived from an EMBL/GenBank/DDBJ whole genome shotgun (WGS) entry which is preliminary data.</text>
</comment>
<accession>A0ACB9YN96</accession>
<evidence type="ECO:0000313" key="1">
    <source>
        <dbReference type="EMBL" id="KAI4860671.1"/>
    </source>
</evidence>
<organism evidence="1 2">
    <name type="scientific">Hypoxylon rubiginosum</name>
    <dbReference type="NCBI Taxonomy" id="110542"/>
    <lineage>
        <taxon>Eukaryota</taxon>
        <taxon>Fungi</taxon>
        <taxon>Dikarya</taxon>
        <taxon>Ascomycota</taxon>
        <taxon>Pezizomycotina</taxon>
        <taxon>Sordariomycetes</taxon>
        <taxon>Xylariomycetidae</taxon>
        <taxon>Xylariales</taxon>
        <taxon>Hypoxylaceae</taxon>
        <taxon>Hypoxylon</taxon>
    </lineage>
</organism>
<keyword evidence="2" id="KW-1185">Reference proteome</keyword>
<reference evidence="1 2" key="1">
    <citation type="journal article" date="2022" name="New Phytol.">
        <title>Ecological generalism drives hyperdiversity of secondary metabolite gene clusters in xylarialean endophytes.</title>
        <authorList>
            <person name="Franco M.E.E."/>
            <person name="Wisecaver J.H."/>
            <person name="Arnold A.E."/>
            <person name="Ju Y.M."/>
            <person name="Slot J.C."/>
            <person name="Ahrendt S."/>
            <person name="Moore L.P."/>
            <person name="Eastman K.E."/>
            <person name="Scott K."/>
            <person name="Konkel Z."/>
            <person name="Mondo S.J."/>
            <person name="Kuo A."/>
            <person name="Hayes R.D."/>
            <person name="Haridas S."/>
            <person name="Andreopoulos B."/>
            <person name="Riley R."/>
            <person name="LaButti K."/>
            <person name="Pangilinan J."/>
            <person name="Lipzen A."/>
            <person name="Amirebrahimi M."/>
            <person name="Yan J."/>
            <person name="Adam C."/>
            <person name="Keymanesh K."/>
            <person name="Ng V."/>
            <person name="Louie K."/>
            <person name="Northen T."/>
            <person name="Drula E."/>
            <person name="Henrissat B."/>
            <person name="Hsieh H.M."/>
            <person name="Youens-Clark K."/>
            <person name="Lutzoni F."/>
            <person name="Miadlikowska J."/>
            <person name="Eastwood D.C."/>
            <person name="Hamelin R.C."/>
            <person name="Grigoriev I.V."/>
            <person name="U'Ren J.M."/>
        </authorList>
    </citation>
    <scope>NUCLEOTIDE SEQUENCE [LARGE SCALE GENOMIC DNA]</scope>
    <source>
        <strain evidence="1 2">CBS 119005</strain>
    </source>
</reference>
<proteinExistence type="predicted"/>
<dbReference type="Proteomes" id="UP001497700">
    <property type="component" value="Unassembled WGS sequence"/>
</dbReference>
<dbReference type="EMBL" id="MU393577">
    <property type="protein sequence ID" value="KAI4860671.1"/>
    <property type="molecule type" value="Genomic_DNA"/>
</dbReference>
<protein>
    <submittedName>
        <fullName evidence="1">Uncharacterized protein</fullName>
    </submittedName>
</protein>
<evidence type="ECO:0000313" key="2">
    <source>
        <dbReference type="Proteomes" id="UP001497700"/>
    </source>
</evidence>